<feature type="region of interest" description="Disordered" evidence="1">
    <location>
        <begin position="1"/>
        <end position="25"/>
    </location>
</feature>
<dbReference type="PANTHER" id="PTHR48190">
    <property type="entry name" value="PROGRAMMED CELL DEATH PROTEIN 7"/>
    <property type="match status" value="1"/>
</dbReference>
<evidence type="ECO:0000256" key="1">
    <source>
        <dbReference type="SAM" id="MobiDB-lite"/>
    </source>
</evidence>
<protein>
    <submittedName>
        <fullName evidence="2">Uncharacterized protein</fullName>
    </submittedName>
</protein>
<dbReference type="AlphaFoldDB" id="A0A426XR41"/>
<dbReference type="InterPro" id="IPR052831">
    <property type="entry name" value="Apoptosis_promoter"/>
</dbReference>
<reference evidence="2 3" key="1">
    <citation type="journal article" date="2014" name="Agronomy (Basel)">
        <title>A Draft Genome Sequence for Ensete ventricosum, the Drought-Tolerant Tree Against Hunger.</title>
        <authorList>
            <person name="Harrison J."/>
            <person name="Moore K.A."/>
            <person name="Paszkiewicz K."/>
            <person name="Jones T."/>
            <person name="Grant M."/>
            <person name="Ambacheew D."/>
            <person name="Muzemil S."/>
            <person name="Studholme D.J."/>
        </authorList>
    </citation>
    <scope>NUCLEOTIDE SEQUENCE [LARGE SCALE GENOMIC DNA]</scope>
</reference>
<name>A0A426XR41_ENSVE</name>
<dbReference type="GO" id="GO:0005689">
    <property type="term" value="C:U12-type spliceosomal complex"/>
    <property type="evidence" value="ECO:0007669"/>
    <property type="project" value="TreeGrafter"/>
</dbReference>
<dbReference type="PANTHER" id="PTHR48190:SF2">
    <property type="entry name" value="PROGRAMMED CELL DEATH PROTEIN 7"/>
    <property type="match status" value="1"/>
</dbReference>
<dbReference type="EMBL" id="AMZH03018224">
    <property type="protein sequence ID" value="RRT41885.1"/>
    <property type="molecule type" value="Genomic_DNA"/>
</dbReference>
<sequence length="109" mass="12192">MQNTITEAISIDEIEGEPSKTKGQSERCLVMDANMKSEQQKDEAPGWGSGYDSVSNLPFEFLHYFYGSSNDMGTLIEVSSQNIGAKPFYVILVRRTWDAYISPGGRYIP</sequence>
<organism evidence="2 3">
    <name type="scientific">Ensete ventricosum</name>
    <name type="common">Abyssinian banana</name>
    <name type="synonym">Musa ensete</name>
    <dbReference type="NCBI Taxonomy" id="4639"/>
    <lineage>
        <taxon>Eukaryota</taxon>
        <taxon>Viridiplantae</taxon>
        <taxon>Streptophyta</taxon>
        <taxon>Embryophyta</taxon>
        <taxon>Tracheophyta</taxon>
        <taxon>Spermatophyta</taxon>
        <taxon>Magnoliopsida</taxon>
        <taxon>Liliopsida</taxon>
        <taxon>Zingiberales</taxon>
        <taxon>Musaceae</taxon>
        <taxon>Ensete</taxon>
    </lineage>
</organism>
<proteinExistence type="predicted"/>
<gene>
    <name evidence="2" type="ORF">B296_00042693</name>
</gene>
<accession>A0A426XR41</accession>
<dbReference type="Proteomes" id="UP000287651">
    <property type="component" value="Unassembled WGS sequence"/>
</dbReference>
<comment type="caution">
    <text evidence="2">The sequence shown here is derived from an EMBL/GenBank/DDBJ whole genome shotgun (WGS) entry which is preliminary data.</text>
</comment>
<evidence type="ECO:0000313" key="3">
    <source>
        <dbReference type="Proteomes" id="UP000287651"/>
    </source>
</evidence>
<evidence type="ECO:0000313" key="2">
    <source>
        <dbReference type="EMBL" id="RRT41885.1"/>
    </source>
</evidence>